<dbReference type="PANTHER" id="PTHR11766:SF0">
    <property type="entry name" value="TYROSINE--TRNA LIGASE, MITOCHONDRIAL"/>
    <property type="match status" value="1"/>
</dbReference>
<keyword evidence="6 9" id="KW-0030">Aminoacyl-tRNA synthetase</keyword>
<dbReference type="InterPro" id="IPR002307">
    <property type="entry name" value="Tyr-tRNA-ligase"/>
</dbReference>
<keyword evidence="13" id="KW-1185">Reference proteome</keyword>
<dbReference type="EMBL" id="JAWCUI010000015">
    <property type="protein sequence ID" value="KAL1898520.1"/>
    <property type="molecule type" value="Genomic_DNA"/>
</dbReference>
<dbReference type="NCBIfam" id="TIGR00234">
    <property type="entry name" value="tyrS"/>
    <property type="match status" value="1"/>
</dbReference>
<evidence type="ECO:0000256" key="9">
    <source>
        <dbReference type="RuleBase" id="RU361234"/>
    </source>
</evidence>
<accession>A0ABR3ZDP6</accession>
<evidence type="ECO:0000256" key="2">
    <source>
        <dbReference type="ARBA" id="ARBA00022598"/>
    </source>
</evidence>
<feature type="compositionally biased region" description="Basic residues" evidence="10">
    <location>
        <begin position="43"/>
        <end position="54"/>
    </location>
</feature>
<dbReference type="CDD" id="cd00805">
    <property type="entry name" value="TyrRS_core"/>
    <property type="match status" value="1"/>
</dbReference>
<feature type="region of interest" description="Disordered" evidence="10">
    <location>
        <begin position="633"/>
        <end position="685"/>
    </location>
</feature>
<dbReference type="InterPro" id="IPR014729">
    <property type="entry name" value="Rossmann-like_a/b/a_fold"/>
</dbReference>
<evidence type="ECO:0000313" key="12">
    <source>
        <dbReference type="EMBL" id="KAL1898520.1"/>
    </source>
</evidence>
<feature type="compositionally biased region" description="Basic and acidic residues" evidence="10">
    <location>
        <begin position="633"/>
        <end position="666"/>
    </location>
</feature>
<keyword evidence="3 9" id="KW-0547">Nucleotide-binding</keyword>
<evidence type="ECO:0000256" key="10">
    <source>
        <dbReference type="SAM" id="MobiDB-lite"/>
    </source>
</evidence>
<sequence>MSLPATARRWQSPNAEICRRCARQLLLTQQQQIRRQPLQAPQQRRHMTGKAFAKHGPKMTAKINAADDEWAEKALSIKAGETKAMWDIFEERGYVKDVAGNREDIRTLLTEKRIGAYVGIDPTAASLHVGHLLPLMPLFWMYMNGFRAITLIGGATAKIGDPTDRLKSRDEVKNAVVAMNMIKIHFQLKKIWTNVEDQARRYGYTKNWAWRRGVLQNGHWWNKLPMLEVLQRLGAGLRIGPMLSRDTVKRKLTQGDGMSFAEFTYPLMQAWDWWHMYVAQGVQMQIGGSDQYGNIVTGADAFKIIRASEPDPSKQLPSGMLHDPVGFTVPLLTDSAGNKFGKSAGNAVWLDKFQTSTFELYGYFVRRPDADVEGLLRLFTFMPMEHIAGLMKEHELDPSKRIPQHALAYEVVALVHGMTEADEARDRHHATYAKNKDSNVAELAEGEAREVDPDGKHPITLNTAPQIDIQLPRSLFDAGKVARILYAAGLVNSVSEGNRVAIQKGAYVGASPGQSARVNKGMPLTQLDFTPVHLWFPEDTKNFIIDDKYMVLRRGQHNLRIIEIISDEEFAATGKTYPGQMYTGKVRQLREQLKSLRTGLTEGEDEKFNAGKKRLSNSDKDALRAAFENDGADDGRLVFPDEKPEQVRNLEAEIKREQARRRENRNNGKGRKSRNDDEDSDNDRY</sequence>
<dbReference type="InterPro" id="IPR032005">
    <property type="entry name" value="TyrRSs_C"/>
</dbReference>
<feature type="compositionally biased region" description="Low complexity" evidence="10">
    <location>
        <begin position="33"/>
        <end position="42"/>
    </location>
</feature>
<protein>
    <recommendedName>
        <fullName evidence="1 9">Tyrosine--tRNA ligase</fullName>
        <ecNumber evidence="1 9">6.1.1.1</ecNumber>
    </recommendedName>
    <alternativeName>
        <fullName evidence="7 9">Tyrosyl-tRNA synthetase</fullName>
    </alternativeName>
</protein>
<evidence type="ECO:0000259" key="11">
    <source>
        <dbReference type="Pfam" id="PF16714"/>
    </source>
</evidence>
<dbReference type="GO" id="GO:0004831">
    <property type="term" value="F:tyrosine-tRNA ligase activity"/>
    <property type="evidence" value="ECO:0007669"/>
    <property type="project" value="UniProtKB-EC"/>
</dbReference>
<reference evidence="12 13" key="1">
    <citation type="journal article" date="2024" name="IMA Fungus">
        <title>IMA Genome - F19 : A genome assembly and annotation guide to empower mycologists, including annotated draft genome sequences of Ceratocystis pirilliformis, Diaporthe australafricana, Fusarium ophioides, Paecilomyces lecythidis, and Sporothrix stenoceras.</title>
        <authorList>
            <person name="Aylward J."/>
            <person name="Wilson A.M."/>
            <person name="Visagie C.M."/>
            <person name="Spraker J."/>
            <person name="Barnes I."/>
            <person name="Buitendag C."/>
            <person name="Ceriani C."/>
            <person name="Del Mar Angel L."/>
            <person name="du Plessis D."/>
            <person name="Fuchs T."/>
            <person name="Gasser K."/>
            <person name="Kramer D."/>
            <person name="Li W."/>
            <person name="Munsamy K."/>
            <person name="Piso A."/>
            <person name="Price J.L."/>
            <person name="Sonnekus B."/>
            <person name="Thomas C."/>
            <person name="van der Nest A."/>
            <person name="van Dijk A."/>
            <person name="van Heerden A."/>
            <person name="van Vuuren N."/>
            <person name="Yilmaz N."/>
            <person name="Duong T.A."/>
            <person name="van der Merwe N.A."/>
            <person name="Wingfield M.J."/>
            <person name="Wingfield B.D."/>
        </authorList>
    </citation>
    <scope>NUCLEOTIDE SEQUENCE [LARGE SCALE GENOMIC DNA]</scope>
    <source>
        <strain evidence="12 13">CMW 5346</strain>
    </source>
</reference>
<comment type="catalytic activity">
    <reaction evidence="8 9">
        <text>tRNA(Tyr) + L-tyrosine + ATP = L-tyrosyl-tRNA(Tyr) + AMP + diphosphate + H(+)</text>
        <dbReference type="Rhea" id="RHEA:10220"/>
        <dbReference type="Rhea" id="RHEA-COMP:9706"/>
        <dbReference type="Rhea" id="RHEA-COMP:9707"/>
        <dbReference type="ChEBI" id="CHEBI:15378"/>
        <dbReference type="ChEBI" id="CHEBI:30616"/>
        <dbReference type="ChEBI" id="CHEBI:33019"/>
        <dbReference type="ChEBI" id="CHEBI:58315"/>
        <dbReference type="ChEBI" id="CHEBI:78442"/>
        <dbReference type="ChEBI" id="CHEBI:78536"/>
        <dbReference type="ChEBI" id="CHEBI:456215"/>
        <dbReference type="EC" id="6.1.1.1"/>
    </reaction>
</comment>
<dbReference type="EC" id="6.1.1.1" evidence="1 9"/>
<dbReference type="SUPFAM" id="SSF52374">
    <property type="entry name" value="Nucleotidylyl transferase"/>
    <property type="match status" value="1"/>
</dbReference>
<comment type="caution">
    <text evidence="12">The sequence shown here is derived from an EMBL/GenBank/DDBJ whole genome shotgun (WGS) entry which is preliminary data.</text>
</comment>
<keyword evidence="5 9" id="KW-0648">Protein biosynthesis</keyword>
<dbReference type="Pfam" id="PF00579">
    <property type="entry name" value="tRNA-synt_1b"/>
    <property type="match status" value="1"/>
</dbReference>
<dbReference type="Pfam" id="PF16714">
    <property type="entry name" value="TyrRSs_C"/>
    <property type="match status" value="1"/>
</dbReference>
<feature type="compositionally biased region" description="Acidic residues" evidence="10">
    <location>
        <begin position="676"/>
        <end position="685"/>
    </location>
</feature>
<evidence type="ECO:0000313" key="13">
    <source>
        <dbReference type="Proteomes" id="UP001583186"/>
    </source>
</evidence>
<dbReference type="Gene3D" id="3.40.50.620">
    <property type="entry name" value="HUPs"/>
    <property type="match status" value="1"/>
</dbReference>
<dbReference type="Gene3D" id="1.10.240.10">
    <property type="entry name" value="Tyrosyl-Transfer RNA Synthetase"/>
    <property type="match status" value="1"/>
</dbReference>
<dbReference type="InterPro" id="IPR024088">
    <property type="entry name" value="Tyr-tRNA-ligase_bac-type"/>
</dbReference>
<dbReference type="InterPro" id="IPR002305">
    <property type="entry name" value="aa-tRNA-synth_Ic"/>
</dbReference>
<keyword evidence="2 9" id="KW-0436">Ligase</keyword>
<dbReference type="InterPro" id="IPR001412">
    <property type="entry name" value="aa-tRNA-synth_I_CS"/>
</dbReference>
<evidence type="ECO:0000256" key="1">
    <source>
        <dbReference type="ARBA" id="ARBA00013160"/>
    </source>
</evidence>
<organism evidence="12 13">
    <name type="scientific">Sporothrix stenoceras</name>
    <dbReference type="NCBI Taxonomy" id="5173"/>
    <lineage>
        <taxon>Eukaryota</taxon>
        <taxon>Fungi</taxon>
        <taxon>Dikarya</taxon>
        <taxon>Ascomycota</taxon>
        <taxon>Pezizomycotina</taxon>
        <taxon>Sordariomycetes</taxon>
        <taxon>Sordariomycetidae</taxon>
        <taxon>Ophiostomatales</taxon>
        <taxon>Ophiostomataceae</taxon>
        <taxon>Sporothrix</taxon>
    </lineage>
</organism>
<dbReference type="Proteomes" id="UP001583186">
    <property type="component" value="Unassembled WGS sequence"/>
</dbReference>
<proteinExistence type="inferred from homology"/>
<evidence type="ECO:0000256" key="3">
    <source>
        <dbReference type="ARBA" id="ARBA00022741"/>
    </source>
</evidence>
<name>A0ABR3ZDP6_9PEZI</name>
<keyword evidence="4 9" id="KW-0067">ATP-binding</keyword>
<feature type="region of interest" description="Disordered" evidence="10">
    <location>
        <begin position="33"/>
        <end position="54"/>
    </location>
</feature>
<gene>
    <name evidence="12" type="primary">MSY1</name>
    <name evidence="12" type="ORF">Sste5346_003424</name>
</gene>
<evidence type="ECO:0000256" key="7">
    <source>
        <dbReference type="ARBA" id="ARBA00033323"/>
    </source>
</evidence>
<evidence type="ECO:0000256" key="4">
    <source>
        <dbReference type="ARBA" id="ARBA00022840"/>
    </source>
</evidence>
<dbReference type="PANTHER" id="PTHR11766">
    <property type="entry name" value="TYROSYL-TRNA SYNTHETASE"/>
    <property type="match status" value="1"/>
</dbReference>
<evidence type="ECO:0000256" key="5">
    <source>
        <dbReference type="ARBA" id="ARBA00022917"/>
    </source>
</evidence>
<evidence type="ECO:0000256" key="6">
    <source>
        <dbReference type="ARBA" id="ARBA00023146"/>
    </source>
</evidence>
<feature type="domain" description="Tyrosyl-tRNA synthetase C-terminal" evidence="11">
    <location>
        <begin position="460"/>
        <end position="580"/>
    </location>
</feature>
<dbReference type="PRINTS" id="PR01040">
    <property type="entry name" value="TRNASYNTHTYR"/>
</dbReference>
<evidence type="ECO:0000256" key="8">
    <source>
        <dbReference type="ARBA" id="ARBA00048248"/>
    </source>
</evidence>
<comment type="similarity">
    <text evidence="9">Belongs to the class-I aminoacyl-tRNA synthetase family.</text>
</comment>
<dbReference type="PROSITE" id="PS00178">
    <property type="entry name" value="AA_TRNA_LIGASE_I"/>
    <property type="match status" value="1"/>
</dbReference>